<gene>
    <name evidence="1" type="primary">YNL033W</name>
    <name evidence="1" type="ORF">CM83_100505</name>
</gene>
<name>A0A0A9WZB6_LYGHE</name>
<reference evidence="1" key="2">
    <citation type="submission" date="2014-07" db="EMBL/GenBank/DDBJ databases">
        <authorList>
            <person name="Hull J."/>
        </authorList>
    </citation>
    <scope>NUCLEOTIDE SEQUENCE</scope>
</reference>
<sequence length="218" mass="25524">KPLRLLAYNVEFSDPNQLFVPPYALPEYRKNQERWRAWSNSGRLRNELISIEIEPTEDGCVFPYTWRDENKLFLECWRAKPNSGKQICNFIAGAVIVTEENELYGMAMNWFPCLTIFQERTYFQVRRINDLKMDTIETLITEFEDRDRARAAAAAQNEKSLQLFHDRLGEISYDEDFDPSHIFKIKNDIILSGAPPRTALAPAMLAASIQSFWFHHLR</sequence>
<evidence type="ECO:0000313" key="1">
    <source>
        <dbReference type="EMBL" id="JAG13822.1"/>
    </source>
</evidence>
<protein>
    <submittedName>
        <fullName evidence="1">Putative membrane protein YNL033W</fullName>
    </submittedName>
</protein>
<dbReference type="EMBL" id="GBHO01029782">
    <property type="protein sequence ID" value="JAG13822.1"/>
    <property type="molecule type" value="Transcribed_RNA"/>
</dbReference>
<reference evidence="1" key="1">
    <citation type="journal article" date="2014" name="PLoS ONE">
        <title>Transcriptome-Based Identification of ABC Transporters in the Western Tarnished Plant Bug Lygus hesperus.</title>
        <authorList>
            <person name="Hull J.J."/>
            <person name="Chaney K."/>
            <person name="Geib S.M."/>
            <person name="Fabrick J.A."/>
            <person name="Brent C.S."/>
            <person name="Walsh D."/>
            <person name="Lavine L.C."/>
        </authorList>
    </citation>
    <scope>NUCLEOTIDE SEQUENCE</scope>
</reference>
<dbReference type="AlphaFoldDB" id="A0A0A9WZB6"/>
<organism evidence="1">
    <name type="scientific">Lygus hesperus</name>
    <name type="common">Western plant bug</name>
    <dbReference type="NCBI Taxonomy" id="30085"/>
    <lineage>
        <taxon>Eukaryota</taxon>
        <taxon>Metazoa</taxon>
        <taxon>Ecdysozoa</taxon>
        <taxon>Arthropoda</taxon>
        <taxon>Hexapoda</taxon>
        <taxon>Insecta</taxon>
        <taxon>Pterygota</taxon>
        <taxon>Neoptera</taxon>
        <taxon>Paraneoptera</taxon>
        <taxon>Hemiptera</taxon>
        <taxon>Heteroptera</taxon>
        <taxon>Panheteroptera</taxon>
        <taxon>Cimicomorpha</taxon>
        <taxon>Miridae</taxon>
        <taxon>Mirini</taxon>
        <taxon>Lygus</taxon>
    </lineage>
</organism>
<proteinExistence type="predicted"/>
<accession>A0A0A9WZB6</accession>
<feature type="non-terminal residue" evidence="1">
    <location>
        <position position="1"/>
    </location>
</feature>